<comment type="caution">
    <text evidence="1">The sequence shown here is derived from an EMBL/GenBank/DDBJ whole genome shotgun (WGS) entry which is preliminary data.</text>
</comment>
<dbReference type="Proteomes" id="UP000429607">
    <property type="component" value="Unassembled WGS sequence"/>
</dbReference>
<sequence>MVSSLLDMRFGDEEVKKRIDAADTNLKKKLAWQFFAGKLSESVKVVLSGDQVLNKYKKLKCEYRQAKLSASKLAMTAAKKTPSYGAYSTVRSPDERVLVAPF</sequence>
<gene>
    <name evidence="1" type="ORF">PR001_g19494</name>
</gene>
<name>A0A6A3JSB9_9STRA</name>
<reference evidence="1 2" key="1">
    <citation type="submission" date="2018-09" db="EMBL/GenBank/DDBJ databases">
        <title>Genomic investigation of the strawberry pathogen Phytophthora fragariae indicates pathogenicity is determined by transcriptional variation in three key races.</title>
        <authorList>
            <person name="Adams T.M."/>
            <person name="Armitage A.D."/>
            <person name="Sobczyk M.K."/>
            <person name="Bates H.J."/>
            <person name="Dunwell J.M."/>
            <person name="Nellist C.F."/>
            <person name="Harrison R.J."/>
        </authorList>
    </citation>
    <scope>NUCLEOTIDE SEQUENCE [LARGE SCALE GENOMIC DNA]</scope>
    <source>
        <strain evidence="1 2">SCRP249</strain>
    </source>
</reference>
<evidence type="ECO:0000313" key="1">
    <source>
        <dbReference type="EMBL" id="KAE8997789.1"/>
    </source>
</evidence>
<protein>
    <submittedName>
        <fullName evidence="1">Uncharacterized protein</fullName>
    </submittedName>
</protein>
<dbReference type="AlphaFoldDB" id="A0A6A3JSB9"/>
<accession>A0A6A3JSB9</accession>
<proteinExistence type="predicted"/>
<dbReference type="EMBL" id="QXFV01001818">
    <property type="protein sequence ID" value="KAE8997789.1"/>
    <property type="molecule type" value="Genomic_DNA"/>
</dbReference>
<organism evidence="1 2">
    <name type="scientific">Phytophthora rubi</name>
    <dbReference type="NCBI Taxonomy" id="129364"/>
    <lineage>
        <taxon>Eukaryota</taxon>
        <taxon>Sar</taxon>
        <taxon>Stramenopiles</taxon>
        <taxon>Oomycota</taxon>
        <taxon>Peronosporomycetes</taxon>
        <taxon>Peronosporales</taxon>
        <taxon>Peronosporaceae</taxon>
        <taxon>Phytophthora</taxon>
    </lineage>
</organism>
<evidence type="ECO:0000313" key="2">
    <source>
        <dbReference type="Proteomes" id="UP000429607"/>
    </source>
</evidence>